<feature type="compositionally biased region" description="Basic and acidic residues" evidence="1">
    <location>
        <begin position="1"/>
        <end position="11"/>
    </location>
</feature>
<reference evidence="2" key="1">
    <citation type="submission" date="2021-02" db="EMBL/GenBank/DDBJ databases">
        <title>Natronoglycomyces albus gen. nov., sp. nov, a haloalkaliphilic actinobacterium from a soda solonchak soil.</title>
        <authorList>
            <person name="Sorokin D.Y."/>
            <person name="Khijniak T.V."/>
            <person name="Zakharycheva A.P."/>
            <person name="Boueva O.V."/>
            <person name="Ariskina E.V."/>
            <person name="Hahnke R.L."/>
            <person name="Bunk B."/>
            <person name="Sproer C."/>
            <person name="Schumann P."/>
            <person name="Evtushenko L.I."/>
            <person name="Kublanov I.V."/>
        </authorList>
    </citation>
    <scope>NUCLEOTIDE SEQUENCE</scope>
    <source>
        <strain evidence="2">DSM 106290</strain>
    </source>
</reference>
<dbReference type="Proteomes" id="UP000662939">
    <property type="component" value="Chromosome"/>
</dbReference>
<gene>
    <name evidence="2" type="ORF">JQS30_01555</name>
</gene>
<dbReference type="EMBL" id="CP070496">
    <property type="protein sequence ID" value="QSB05642.1"/>
    <property type="molecule type" value="Genomic_DNA"/>
</dbReference>
<organism evidence="2 3">
    <name type="scientific">Natronoglycomyces albus</name>
    <dbReference type="NCBI Taxonomy" id="2811108"/>
    <lineage>
        <taxon>Bacteria</taxon>
        <taxon>Bacillati</taxon>
        <taxon>Actinomycetota</taxon>
        <taxon>Actinomycetes</taxon>
        <taxon>Glycomycetales</taxon>
        <taxon>Glycomycetaceae</taxon>
        <taxon>Natronoglycomyces</taxon>
    </lineage>
</organism>
<dbReference type="RefSeq" id="WP_213171654.1">
    <property type="nucleotide sequence ID" value="NZ_CP070496.1"/>
</dbReference>
<sequence length="81" mass="8497">MILDRADDHASPHPGDNPDAAIPVELGESAPRGACAGLRTTQRGAQHLNSKKTRSPVITLEAGLFVECGCVLPTAARSCYL</sequence>
<keyword evidence="3" id="KW-1185">Reference proteome</keyword>
<dbReference type="AlphaFoldDB" id="A0A895XPH0"/>
<name>A0A895XPH0_9ACTN</name>
<proteinExistence type="predicted"/>
<protein>
    <submittedName>
        <fullName evidence="2">Uncharacterized protein</fullName>
    </submittedName>
</protein>
<evidence type="ECO:0000256" key="1">
    <source>
        <dbReference type="SAM" id="MobiDB-lite"/>
    </source>
</evidence>
<accession>A0A895XPH0</accession>
<evidence type="ECO:0000313" key="2">
    <source>
        <dbReference type="EMBL" id="QSB05642.1"/>
    </source>
</evidence>
<evidence type="ECO:0000313" key="3">
    <source>
        <dbReference type="Proteomes" id="UP000662939"/>
    </source>
</evidence>
<feature type="region of interest" description="Disordered" evidence="1">
    <location>
        <begin position="1"/>
        <end position="24"/>
    </location>
</feature>
<dbReference type="KEGG" id="nav:JQS30_01555"/>